<feature type="transmembrane region" description="Helical" evidence="1">
    <location>
        <begin position="9"/>
        <end position="30"/>
    </location>
</feature>
<feature type="transmembrane region" description="Helical" evidence="1">
    <location>
        <begin position="68"/>
        <end position="86"/>
    </location>
</feature>
<comment type="caution">
    <text evidence="2">The sequence shown here is derived from an EMBL/GenBank/DDBJ whole genome shotgun (WGS) entry which is preliminary data.</text>
</comment>
<proteinExistence type="predicted"/>
<protein>
    <submittedName>
        <fullName evidence="2">Branched-subunit amino acid transport protein</fullName>
    </submittedName>
</protein>
<name>A0A7W6S016_9PROT</name>
<dbReference type="EMBL" id="JACIGI010000010">
    <property type="protein sequence ID" value="MBB4285895.1"/>
    <property type="molecule type" value="Genomic_DNA"/>
</dbReference>
<keyword evidence="1" id="KW-1133">Transmembrane helix</keyword>
<sequence>MLSGAADPLAVAAVLVGVTFVLRALPVVLLTRFTLPAVVDRWLRYAGDAVVVSFVMLICFFDTGTGRAAFDTAAAVALLCTGVLCAWTRGPFAGIAVGTAVYGLLTALGV</sequence>
<gene>
    <name evidence="2" type="ORF">GGD88_001615</name>
</gene>
<keyword evidence="3" id="KW-1185">Reference proteome</keyword>
<dbReference type="InterPro" id="IPR008407">
    <property type="entry name" value="Brnchd-chn_aa_trnsp_AzlD"/>
</dbReference>
<accession>A0A7W6S016</accession>
<evidence type="ECO:0000256" key="1">
    <source>
        <dbReference type="SAM" id="Phobius"/>
    </source>
</evidence>
<dbReference type="Proteomes" id="UP000555728">
    <property type="component" value="Unassembled WGS sequence"/>
</dbReference>
<feature type="transmembrane region" description="Helical" evidence="1">
    <location>
        <begin position="42"/>
        <end position="61"/>
    </location>
</feature>
<reference evidence="2 3" key="1">
    <citation type="submission" date="2020-08" db="EMBL/GenBank/DDBJ databases">
        <title>Genome sequencing of Purple Non-Sulfur Bacteria from various extreme environments.</title>
        <authorList>
            <person name="Mayer M."/>
        </authorList>
    </citation>
    <scope>NUCLEOTIDE SEQUENCE [LARGE SCALE GENOMIC DNA]</scope>
    <source>
        <strain evidence="2 3">JA135</strain>
    </source>
</reference>
<dbReference type="Pfam" id="PF05437">
    <property type="entry name" value="AzlD"/>
    <property type="match status" value="1"/>
</dbReference>
<evidence type="ECO:0000313" key="2">
    <source>
        <dbReference type="EMBL" id="MBB4285895.1"/>
    </source>
</evidence>
<feature type="transmembrane region" description="Helical" evidence="1">
    <location>
        <begin position="92"/>
        <end position="109"/>
    </location>
</feature>
<dbReference type="RefSeq" id="WP_184433901.1">
    <property type="nucleotide sequence ID" value="NZ_JACIGI010000010.1"/>
</dbReference>
<evidence type="ECO:0000313" key="3">
    <source>
        <dbReference type="Proteomes" id="UP000555728"/>
    </source>
</evidence>
<keyword evidence="1" id="KW-0472">Membrane</keyword>
<dbReference type="AlphaFoldDB" id="A0A7W6S016"/>
<organism evidence="2 3">
    <name type="scientific">Roseospira goensis</name>
    <dbReference type="NCBI Taxonomy" id="391922"/>
    <lineage>
        <taxon>Bacteria</taxon>
        <taxon>Pseudomonadati</taxon>
        <taxon>Pseudomonadota</taxon>
        <taxon>Alphaproteobacteria</taxon>
        <taxon>Rhodospirillales</taxon>
        <taxon>Rhodospirillaceae</taxon>
        <taxon>Roseospira</taxon>
    </lineage>
</organism>
<keyword evidence="1" id="KW-0812">Transmembrane</keyword>